<feature type="DNA-binding region" description="H-T-H motif" evidence="2">
    <location>
        <begin position="17"/>
        <end position="36"/>
    </location>
</feature>
<evidence type="ECO:0000256" key="2">
    <source>
        <dbReference type="PROSITE-ProRule" id="PRU00335"/>
    </source>
</evidence>
<dbReference type="PANTHER" id="PTHR30328">
    <property type="entry name" value="TRANSCRIPTIONAL REPRESSOR"/>
    <property type="match status" value="1"/>
</dbReference>
<dbReference type="InterPro" id="IPR036271">
    <property type="entry name" value="Tet_transcr_reg_TetR-rel_C_sf"/>
</dbReference>
<gene>
    <name evidence="4" type="ORF">A3SI_03740</name>
</gene>
<accession>I5C962</accession>
<keyword evidence="5" id="KW-1185">Reference proteome</keyword>
<keyword evidence="1 2" id="KW-0238">DNA-binding</keyword>
<sequence length="195" mass="23069">MKVATEQFMHFGIRAITMDDIARLSGVSKKTIYQEFGDKNQLVYACFEQELQEDACLMEEGLEKPDFDVLHTLVGQTQHIRKRFSTFNPLVLHELQRYFPSCWELFENFKREVILKHIKFLLEKGKEQGYFRAEIDTRILAHMRLEQTMDTFDPLKFPPTQFDQVTLQLEIFDHFIHGILSDKGREAYLSLKQTN</sequence>
<dbReference type="STRING" id="1189621.A3SI_03740"/>
<dbReference type="Gene3D" id="1.10.357.10">
    <property type="entry name" value="Tetracycline Repressor, domain 2"/>
    <property type="match status" value="1"/>
</dbReference>
<dbReference type="AlphaFoldDB" id="I5C962"/>
<feature type="domain" description="HTH tetR-type" evidence="3">
    <location>
        <begin position="1"/>
        <end position="54"/>
    </location>
</feature>
<evidence type="ECO:0000313" key="4">
    <source>
        <dbReference type="EMBL" id="EIM78364.1"/>
    </source>
</evidence>
<dbReference type="Pfam" id="PF00440">
    <property type="entry name" value="TetR_N"/>
    <property type="match status" value="1"/>
</dbReference>
<comment type="caution">
    <text evidence="4">The sequence shown here is derived from an EMBL/GenBank/DDBJ whole genome shotgun (WGS) entry which is preliminary data.</text>
</comment>
<dbReference type="GO" id="GO:0003677">
    <property type="term" value="F:DNA binding"/>
    <property type="evidence" value="ECO:0007669"/>
    <property type="project" value="UniProtKB-UniRule"/>
</dbReference>
<dbReference type="Proteomes" id="UP000005551">
    <property type="component" value="Unassembled WGS sequence"/>
</dbReference>
<dbReference type="EMBL" id="AJYA01000007">
    <property type="protein sequence ID" value="EIM78364.1"/>
    <property type="molecule type" value="Genomic_DNA"/>
</dbReference>
<dbReference type="InterPro" id="IPR009057">
    <property type="entry name" value="Homeodomain-like_sf"/>
</dbReference>
<proteinExistence type="predicted"/>
<dbReference type="SUPFAM" id="SSF46689">
    <property type="entry name" value="Homeodomain-like"/>
    <property type="match status" value="1"/>
</dbReference>
<dbReference type="InterPro" id="IPR001647">
    <property type="entry name" value="HTH_TetR"/>
</dbReference>
<protein>
    <submittedName>
        <fullName evidence="4">TetR family transcriptional regulator</fullName>
    </submittedName>
</protein>
<evidence type="ECO:0000259" key="3">
    <source>
        <dbReference type="PROSITE" id="PS50977"/>
    </source>
</evidence>
<dbReference type="PANTHER" id="PTHR30328:SF54">
    <property type="entry name" value="HTH-TYPE TRANSCRIPTIONAL REPRESSOR SCO4008"/>
    <property type="match status" value="1"/>
</dbReference>
<dbReference type="RefSeq" id="WP_009053585.1">
    <property type="nucleotide sequence ID" value="NZ_AJYA01000007.1"/>
</dbReference>
<dbReference type="InterPro" id="IPR050109">
    <property type="entry name" value="HTH-type_TetR-like_transc_reg"/>
</dbReference>
<evidence type="ECO:0000313" key="5">
    <source>
        <dbReference type="Proteomes" id="UP000005551"/>
    </source>
</evidence>
<reference evidence="4 5" key="1">
    <citation type="submission" date="2012-05" db="EMBL/GenBank/DDBJ databases">
        <title>Genome sequence of Nitritalea halalkaliphila LW7.</title>
        <authorList>
            <person name="Jangir P.K."/>
            <person name="Singh A."/>
            <person name="Shivaji S."/>
            <person name="Sharma R."/>
        </authorList>
    </citation>
    <scope>NUCLEOTIDE SEQUENCE [LARGE SCALE GENOMIC DNA]</scope>
    <source>
        <strain evidence="4 5">LW7</strain>
    </source>
</reference>
<dbReference type="Gene3D" id="1.10.10.60">
    <property type="entry name" value="Homeodomain-like"/>
    <property type="match status" value="1"/>
</dbReference>
<dbReference type="SUPFAM" id="SSF48498">
    <property type="entry name" value="Tetracyclin repressor-like, C-terminal domain"/>
    <property type="match status" value="1"/>
</dbReference>
<organism evidence="4 5">
    <name type="scientific">Nitritalea halalkaliphila LW7</name>
    <dbReference type="NCBI Taxonomy" id="1189621"/>
    <lineage>
        <taxon>Bacteria</taxon>
        <taxon>Pseudomonadati</taxon>
        <taxon>Bacteroidota</taxon>
        <taxon>Cytophagia</taxon>
        <taxon>Cytophagales</taxon>
        <taxon>Cyclobacteriaceae</taxon>
        <taxon>Nitritalea</taxon>
    </lineage>
</organism>
<evidence type="ECO:0000256" key="1">
    <source>
        <dbReference type="ARBA" id="ARBA00023125"/>
    </source>
</evidence>
<dbReference type="PROSITE" id="PS50977">
    <property type="entry name" value="HTH_TETR_2"/>
    <property type="match status" value="1"/>
</dbReference>
<name>I5C962_9BACT</name>